<dbReference type="RefSeq" id="WP_079683305.1">
    <property type="nucleotide sequence ID" value="NZ_FUYQ01000011.1"/>
</dbReference>
<protein>
    <submittedName>
        <fullName evidence="1">Uncharacterized protein</fullName>
    </submittedName>
</protein>
<dbReference type="Proteomes" id="UP000190852">
    <property type="component" value="Unassembled WGS sequence"/>
</dbReference>
<reference evidence="2" key="1">
    <citation type="submission" date="2017-02" db="EMBL/GenBank/DDBJ databases">
        <authorList>
            <person name="Varghese N."/>
            <person name="Submissions S."/>
        </authorList>
    </citation>
    <scope>NUCLEOTIDE SEQUENCE [LARGE SCALE GENOMIC DNA]</scope>
    <source>
        <strain evidence="2">DSM 24967</strain>
    </source>
</reference>
<organism evidence="1 2">
    <name type="scientific">Parabacteroides chartae</name>
    <dbReference type="NCBI Taxonomy" id="1037355"/>
    <lineage>
        <taxon>Bacteria</taxon>
        <taxon>Pseudomonadati</taxon>
        <taxon>Bacteroidota</taxon>
        <taxon>Bacteroidia</taxon>
        <taxon>Bacteroidales</taxon>
        <taxon>Tannerellaceae</taxon>
        <taxon>Parabacteroides</taxon>
    </lineage>
</organism>
<keyword evidence="2" id="KW-1185">Reference proteome</keyword>
<gene>
    <name evidence="1" type="ORF">SAMN05660349_01765</name>
</gene>
<proteinExistence type="predicted"/>
<dbReference type="EMBL" id="FUYQ01000011">
    <property type="protein sequence ID" value="SKB56147.1"/>
    <property type="molecule type" value="Genomic_DNA"/>
</dbReference>
<evidence type="ECO:0000313" key="2">
    <source>
        <dbReference type="Proteomes" id="UP000190852"/>
    </source>
</evidence>
<evidence type="ECO:0000313" key="1">
    <source>
        <dbReference type="EMBL" id="SKB56147.1"/>
    </source>
</evidence>
<dbReference type="AlphaFoldDB" id="A0A1T5C9N8"/>
<sequence length="118" mass="13936">MIKIHITEKLQEIRSRLQGNKSFFVNELLHLVQSDYNRMIDKGHETIPEQSSDQHFELLREYKMIIRYISTYIEKGEVKLEDFLSDPDCIEVPEKVEQIMALVENILTMEVQEGEVIP</sequence>
<name>A0A1T5C9N8_9BACT</name>
<accession>A0A1T5C9N8</accession>